<dbReference type="PANTHER" id="PTHR24346:SF30">
    <property type="entry name" value="MATERNAL EMBRYONIC LEUCINE ZIPPER KINASE"/>
    <property type="match status" value="1"/>
</dbReference>
<dbReference type="PANTHER" id="PTHR24346">
    <property type="entry name" value="MAP/MICROTUBULE AFFINITY-REGULATING KINASE"/>
    <property type="match status" value="1"/>
</dbReference>
<keyword evidence="2" id="KW-0067">ATP-binding</keyword>
<evidence type="ECO:0000313" key="6">
    <source>
        <dbReference type="Proteomes" id="UP000266841"/>
    </source>
</evidence>
<feature type="region of interest" description="Disordered" evidence="3">
    <location>
        <begin position="85"/>
        <end position="137"/>
    </location>
</feature>
<dbReference type="OrthoDB" id="541276at2759"/>
<evidence type="ECO:0000313" key="5">
    <source>
        <dbReference type="EMBL" id="EJK71434.1"/>
    </source>
</evidence>
<gene>
    <name evidence="5" type="ORF">THAOC_07128</name>
</gene>
<feature type="domain" description="Protein kinase" evidence="4">
    <location>
        <begin position="139"/>
        <end position="498"/>
    </location>
</feature>
<comment type="caution">
    <text evidence="5">The sequence shown here is derived from an EMBL/GenBank/DDBJ whole genome shotgun (WGS) entry which is preliminary data.</text>
</comment>
<dbReference type="InterPro" id="IPR000719">
    <property type="entry name" value="Prot_kinase_dom"/>
</dbReference>
<dbReference type="GO" id="GO:0005524">
    <property type="term" value="F:ATP binding"/>
    <property type="evidence" value="ECO:0007669"/>
    <property type="project" value="UniProtKB-KW"/>
</dbReference>
<dbReference type="PROSITE" id="PS50011">
    <property type="entry name" value="PROTEIN_KINASE_DOM"/>
    <property type="match status" value="1"/>
</dbReference>
<evidence type="ECO:0000256" key="2">
    <source>
        <dbReference type="ARBA" id="ARBA00022840"/>
    </source>
</evidence>
<dbReference type="EMBL" id="AGNL01007229">
    <property type="protein sequence ID" value="EJK71434.1"/>
    <property type="molecule type" value="Genomic_DNA"/>
</dbReference>
<evidence type="ECO:0000259" key="4">
    <source>
        <dbReference type="PROSITE" id="PS50011"/>
    </source>
</evidence>
<dbReference type="Pfam" id="PF00069">
    <property type="entry name" value="Pkinase"/>
    <property type="match status" value="1"/>
</dbReference>
<name>K0T2N6_THAOC</name>
<dbReference type="SMART" id="SM00220">
    <property type="entry name" value="S_TKc"/>
    <property type="match status" value="1"/>
</dbReference>
<proteinExistence type="predicted"/>
<dbReference type="GO" id="GO:0005737">
    <property type="term" value="C:cytoplasm"/>
    <property type="evidence" value="ECO:0007669"/>
    <property type="project" value="TreeGrafter"/>
</dbReference>
<keyword evidence="1" id="KW-0547">Nucleotide-binding</keyword>
<dbReference type="Gene3D" id="1.10.510.10">
    <property type="entry name" value="Transferase(Phosphotransferase) domain 1"/>
    <property type="match status" value="2"/>
</dbReference>
<organism evidence="5 6">
    <name type="scientific">Thalassiosira oceanica</name>
    <name type="common">Marine diatom</name>
    <dbReference type="NCBI Taxonomy" id="159749"/>
    <lineage>
        <taxon>Eukaryota</taxon>
        <taxon>Sar</taxon>
        <taxon>Stramenopiles</taxon>
        <taxon>Ochrophyta</taxon>
        <taxon>Bacillariophyta</taxon>
        <taxon>Coscinodiscophyceae</taxon>
        <taxon>Thalassiosirophycidae</taxon>
        <taxon>Thalassiosirales</taxon>
        <taxon>Thalassiosiraceae</taxon>
        <taxon>Thalassiosira</taxon>
    </lineage>
</organism>
<evidence type="ECO:0000256" key="3">
    <source>
        <dbReference type="SAM" id="MobiDB-lite"/>
    </source>
</evidence>
<dbReference type="AlphaFoldDB" id="K0T2N6"/>
<dbReference type="Proteomes" id="UP000266841">
    <property type="component" value="Unassembled WGS sequence"/>
</dbReference>
<keyword evidence="6" id="KW-1185">Reference proteome</keyword>
<protein>
    <recommendedName>
        <fullName evidence="4">Protein kinase domain-containing protein</fullName>
    </recommendedName>
</protein>
<evidence type="ECO:0000256" key="1">
    <source>
        <dbReference type="ARBA" id="ARBA00022741"/>
    </source>
</evidence>
<dbReference type="GO" id="GO:0035556">
    <property type="term" value="P:intracellular signal transduction"/>
    <property type="evidence" value="ECO:0007669"/>
    <property type="project" value="TreeGrafter"/>
</dbReference>
<dbReference type="eggNOG" id="KOG0583">
    <property type="taxonomic scope" value="Eukaryota"/>
</dbReference>
<dbReference type="SUPFAM" id="SSF56112">
    <property type="entry name" value="Protein kinase-like (PK-like)"/>
    <property type="match status" value="1"/>
</dbReference>
<dbReference type="OMA" id="IMMPLDL"/>
<accession>K0T2N6</accession>
<dbReference type="InterPro" id="IPR011009">
    <property type="entry name" value="Kinase-like_dom_sf"/>
</dbReference>
<dbReference type="GO" id="GO:0004674">
    <property type="term" value="F:protein serine/threonine kinase activity"/>
    <property type="evidence" value="ECO:0007669"/>
    <property type="project" value="TreeGrafter"/>
</dbReference>
<reference evidence="5 6" key="1">
    <citation type="journal article" date="2012" name="Genome Biol.">
        <title>Genome and low-iron response of an oceanic diatom adapted to chronic iron limitation.</title>
        <authorList>
            <person name="Lommer M."/>
            <person name="Specht M."/>
            <person name="Roy A.S."/>
            <person name="Kraemer L."/>
            <person name="Andreson R."/>
            <person name="Gutowska M.A."/>
            <person name="Wolf J."/>
            <person name="Bergner S.V."/>
            <person name="Schilhabel M.B."/>
            <person name="Klostermeier U.C."/>
            <person name="Beiko R.G."/>
            <person name="Rosenstiel P."/>
            <person name="Hippler M."/>
            <person name="Laroche J."/>
        </authorList>
    </citation>
    <scope>NUCLEOTIDE SEQUENCE [LARGE SCALE GENOMIC DNA]</scope>
    <source>
        <strain evidence="5 6">CCMP1005</strain>
    </source>
</reference>
<sequence>MQFNSNSDFPGSHLPSSQWSQLACPPVQFDTAQFAQCAKITTRILSRCDGSFDPGSDAQHVLVGGMDYTIKMAKDVLVRTPASAADVQGNGATWSDSSDEDDDSFGSARGCEPQEMSAPQAQQAPPHAPQSPPSGGRAYWLRRTLRAAIYGQVRYGIVLSKLEPPLRIMLPNSSEIVAVEWEETGEAVAIKEMSWEHIRRQRDKLAEDPIKEVSAMQFLNEWLRNEQRQVEQQQIIQQLQMNAAPAVYGSLGSQSDLNAQLQAMRMSSEGSHASLPINLNGTMLSNLNGSIGVAAPVLTQQTVMAIRSLPPRQLTQRDMLDSHIMMPLDLLNDDRNLFSVMPYCSGGELFELLEKKNRFTEAEARFWFRPQGVCGKWHYMSPGMTDPPASPLYRLRTCFDSELSLEICKNELPFDGPTVDLWACGVILFLMLTGFPPWERPTLTDERFRYMANGYLVQMLTEWQVPISPDAKDLLQRMFWIDPADRLSLEQVCAHPWLNQ</sequence>